<reference evidence="6 7" key="1">
    <citation type="submission" date="2020-08" db="EMBL/GenBank/DDBJ databases">
        <title>Cohnella phylogeny.</title>
        <authorList>
            <person name="Dunlap C."/>
        </authorList>
    </citation>
    <scope>NUCLEOTIDE SEQUENCE [LARGE SCALE GENOMIC DNA]</scope>
    <source>
        <strain evidence="6 7">DSM 25241</strain>
    </source>
</reference>
<dbReference type="InterPro" id="IPR027417">
    <property type="entry name" value="P-loop_NTPase"/>
</dbReference>
<dbReference type="EMBL" id="JACJVQ010000019">
    <property type="protein sequence ID" value="MBB6636947.1"/>
    <property type="molecule type" value="Genomic_DNA"/>
</dbReference>
<name>A0A841T513_9BACL</name>
<dbReference type="Proteomes" id="UP000535838">
    <property type="component" value="Unassembled WGS sequence"/>
</dbReference>
<dbReference type="PROSITE" id="PS51194">
    <property type="entry name" value="HELICASE_CTER"/>
    <property type="match status" value="1"/>
</dbReference>
<keyword evidence="2" id="KW-0862">Zinc</keyword>
<keyword evidence="2" id="KW-0479">Metal-binding</keyword>
<keyword evidence="6" id="KW-0547">Nucleotide-binding</keyword>
<feature type="domain" description="Helicase ATP-binding" evidence="4">
    <location>
        <begin position="655"/>
        <end position="820"/>
    </location>
</feature>
<keyword evidence="2" id="KW-0863">Zinc-finger</keyword>
<dbReference type="PANTHER" id="PTHR10799">
    <property type="entry name" value="SNF2/RAD54 HELICASE FAMILY"/>
    <property type="match status" value="1"/>
</dbReference>
<feature type="domain" description="SWIM-type" evidence="3">
    <location>
        <begin position="51"/>
        <end position="93"/>
    </location>
</feature>
<keyword evidence="6" id="KW-0067">ATP-binding</keyword>
<dbReference type="FunFam" id="3.40.50.300:FF:000533">
    <property type="entry name" value="Helicase, Snf2 family"/>
    <property type="match status" value="1"/>
</dbReference>
<dbReference type="CDD" id="cd18793">
    <property type="entry name" value="SF2_C_SNF"/>
    <property type="match status" value="1"/>
</dbReference>
<proteinExistence type="predicted"/>
<evidence type="ECO:0000313" key="6">
    <source>
        <dbReference type="EMBL" id="MBB6636947.1"/>
    </source>
</evidence>
<evidence type="ECO:0000259" key="4">
    <source>
        <dbReference type="PROSITE" id="PS51192"/>
    </source>
</evidence>
<evidence type="ECO:0000256" key="2">
    <source>
        <dbReference type="PROSITE-ProRule" id="PRU00325"/>
    </source>
</evidence>
<dbReference type="GO" id="GO:0004386">
    <property type="term" value="F:helicase activity"/>
    <property type="evidence" value="ECO:0007669"/>
    <property type="project" value="UniProtKB-KW"/>
</dbReference>
<evidence type="ECO:0000259" key="5">
    <source>
        <dbReference type="PROSITE" id="PS51194"/>
    </source>
</evidence>
<dbReference type="GO" id="GO:0005524">
    <property type="term" value="F:ATP binding"/>
    <property type="evidence" value="ECO:0007669"/>
    <property type="project" value="InterPro"/>
</dbReference>
<dbReference type="Gene3D" id="3.40.50.10810">
    <property type="entry name" value="Tandem AAA-ATPase domain"/>
    <property type="match status" value="1"/>
</dbReference>
<dbReference type="PROSITE" id="PS50966">
    <property type="entry name" value="ZF_SWIM"/>
    <property type="match status" value="1"/>
</dbReference>
<dbReference type="Gene3D" id="3.40.50.300">
    <property type="entry name" value="P-loop containing nucleotide triphosphate hydrolases"/>
    <property type="match status" value="1"/>
</dbReference>
<dbReference type="SUPFAM" id="SSF52540">
    <property type="entry name" value="P-loop containing nucleoside triphosphate hydrolases"/>
    <property type="match status" value="2"/>
</dbReference>
<dbReference type="Pfam" id="PF00176">
    <property type="entry name" value="SNF2-rel_dom"/>
    <property type="match status" value="1"/>
</dbReference>
<dbReference type="AlphaFoldDB" id="A0A841T513"/>
<dbReference type="SMART" id="SM00490">
    <property type="entry name" value="HELICc"/>
    <property type="match status" value="1"/>
</dbReference>
<dbReference type="InterPro" id="IPR013663">
    <property type="entry name" value="Helicase_SWF/SNF/SWI_bac"/>
</dbReference>
<keyword evidence="7" id="KW-1185">Reference proteome</keyword>
<accession>A0A841T513</accession>
<dbReference type="InterPro" id="IPR001650">
    <property type="entry name" value="Helicase_C-like"/>
</dbReference>
<gene>
    <name evidence="6" type="ORF">H7B67_22700</name>
</gene>
<evidence type="ECO:0000256" key="1">
    <source>
        <dbReference type="ARBA" id="ARBA00022801"/>
    </source>
</evidence>
<dbReference type="InterPro" id="IPR038718">
    <property type="entry name" value="SNF2-like_sf"/>
</dbReference>
<evidence type="ECO:0000259" key="3">
    <source>
        <dbReference type="PROSITE" id="PS50966"/>
    </source>
</evidence>
<dbReference type="InterPro" id="IPR049730">
    <property type="entry name" value="SNF2/RAD54-like_C"/>
</dbReference>
<keyword evidence="1" id="KW-0378">Hydrolase</keyword>
<dbReference type="GO" id="GO:0008270">
    <property type="term" value="F:zinc ion binding"/>
    <property type="evidence" value="ECO:0007669"/>
    <property type="project" value="UniProtKB-KW"/>
</dbReference>
<dbReference type="InterPro" id="IPR014001">
    <property type="entry name" value="Helicase_ATP-bd"/>
</dbReference>
<dbReference type="Pfam" id="PF00271">
    <property type="entry name" value="Helicase_C"/>
    <property type="match status" value="1"/>
</dbReference>
<dbReference type="RefSeq" id="WP_185122142.1">
    <property type="nucleotide sequence ID" value="NZ_JACJVQ010000019.1"/>
</dbReference>
<dbReference type="InterPro" id="IPR000330">
    <property type="entry name" value="SNF2_N"/>
</dbReference>
<dbReference type="Pfam" id="PF08455">
    <property type="entry name" value="SNF2_assoc"/>
    <property type="match status" value="1"/>
</dbReference>
<comment type="caution">
    <text evidence="6">The sequence shown here is derived from an EMBL/GenBank/DDBJ whole genome shotgun (WGS) entry which is preliminary data.</text>
</comment>
<protein>
    <submittedName>
        <fullName evidence="6">DEAD/DEAH box helicase</fullName>
    </submittedName>
</protein>
<organism evidence="6 7">
    <name type="scientific">Cohnella thailandensis</name>
    <dbReference type="NCBI Taxonomy" id="557557"/>
    <lineage>
        <taxon>Bacteria</taxon>
        <taxon>Bacillati</taxon>
        <taxon>Bacillota</taxon>
        <taxon>Bacilli</taxon>
        <taxon>Bacillales</taxon>
        <taxon>Paenibacillaceae</taxon>
        <taxon>Cohnella</taxon>
    </lineage>
</organism>
<dbReference type="SMART" id="SM00487">
    <property type="entry name" value="DEXDc"/>
    <property type="match status" value="1"/>
</dbReference>
<dbReference type="GO" id="GO:0016787">
    <property type="term" value="F:hydrolase activity"/>
    <property type="evidence" value="ECO:0007669"/>
    <property type="project" value="UniProtKB-KW"/>
</dbReference>
<dbReference type="PROSITE" id="PS51192">
    <property type="entry name" value="HELICASE_ATP_BIND_1"/>
    <property type="match status" value="1"/>
</dbReference>
<dbReference type="Pfam" id="PF04434">
    <property type="entry name" value="SWIM"/>
    <property type="match status" value="1"/>
</dbReference>
<feature type="domain" description="Helicase C-terminal" evidence="5">
    <location>
        <begin position="930"/>
        <end position="1092"/>
    </location>
</feature>
<dbReference type="InterPro" id="IPR007527">
    <property type="entry name" value="Znf_SWIM"/>
</dbReference>
<evidence type="ECO:0000313" key="7">
    <source>
        <dbReference type="Proteomes" id="UP000535838"/>
    </source>
</evidence>
<keyword evidence="6" id="KW-0347">Helicase</keyword>
<sequence>MTLTIREVKQLCGRFSYERGQAYLQGGHVVLNRYDEARSQYEATVESNQSYEVSLELRELGGVPEINARCSCPSLKSYSNYCSHIAAVLLGIIELRKGEPARKILNPRNAGPSPAEAPDRHLDEEVLRLFLPKAPSVAAKSSSYGEERSRMTVEFICRPAVYGLQASDRLFTLELKLGTDKRTSVSNIRDFLEQYEQHRSYPVSKTIVYDPSEHAVGPIEDEIVRLLARIAANERTIQATAPVVTTRMKTGSGQERELPIPPVYWPTLQPLLSSAAHVQLLTQDGTYPGLIVETSPIPLRFEFRESEKGQYELRASGLDKLLVMEAYGVAISEGKLLKLPEADSRQLQELQRLMNAGGSGESIAISSERVGSFVEHAVPGLMKLGTVVVAPSLSEKLTRRPLRAKLYLDRVRDRLLAGLEFHYGDIVVNPVEARERRHPSDRILIREGAKEQAILEIMNGSGFLMTDSGYVMAEEETEYDFLYHRLPKLEKLAQVYATTAVKLRLHPSPAPISVKVDTSERTDWLEFRFELDGIRESELREIVKALQEKRKYYRLPEGTLLSLESPSFQDVMRLLDEAAIRTNEWHNSRARVPLARALLLSDALERDRNGAVRLGKSVRKLLENMRNPDLLEHEVPESLSPILRDYQKFGYQWMKTLARYHFGGVLADEMGLGKTLQSIAFLVSVLPEIRSSGTPALVVCPASLVYNWRNELRKFAPNAKAVIVDGPADQRLARMKDADGLAPDILITSYPLLRKDYRRYRARTFHTLILDEAQNFKNDATQTAKAVKSLSARHKFALTGTPIENNLTELWSIYDAVFPELFADRDRFFELLPVEVSKRVRPFLLRRLKSDVLRDLPDKIESERSSELLPEQKKLYVAYLAELRAEAVKHLKDRDHRRNRIRILAGLTRLRQLCCHPALFVEGYRGGSAKLEQLLELIEEGLASGRRILIFSQFTKMLDLIGKELTDRALPYFRLDGETPPAQRVELSERFNEGENSLFLVSLKAGGTGLNLTGADTVILYDLWWNPAVEAQATDRAHRIGQKKVVQVIRMVAEGTIEERMTELQQRKLHLIDQILEPSGEEPFSALTEDDLRELLQLE</sequence>